<dbReference type="GO" id="GO:0004674">
    <property type="term" value="F:protein serine/threonine kinase activity"/>
    <property type="evidence" value="ECO:0007669"/>
    <property type="project" value="UniProtKB-KW"/>
</dbReference>
<dbReference type="InterPro" id="IPR011009">
    <property type="entry name" value="Kinase-like_dom_sf"/>
</dbReference>
<keyword evidence="5 7" id="KW-0067">ATP-binding</keyword>
<gene>
    <name evidence="14" type="ORF">DEBURN_LOCUS323</name>
</gene>
<dbReference type="PROSITE" id="PS50011">
    <property type="entry name" value="PROTEIN_KINASE_DOM"/>
    <property type="match status" value="1"/>
</dbReference>
<dbReference type="GO" id="GO:0005524">
    <property type="term" value="F:ATP binding"/>
    <property type="evidence" value="ECO:0007669"/>
    <property type="project" value="UniProtKB-UniRule"/>
</dbReference>
<dbReference type="CDD" id="cd14007">
    <property type="entry name" value="STKc_Aurora"/>
    <property type="match status" value="1"/>
</dbReference>
<keyword evidence="3 7" id="KW-0547">Nucleotide-binding</keyword>
<dbReference type="Gene3D" id="3.30.200.20">
    <property type="entry name" value="Phosphorylase Kinase, domain 1"/>
    <property type="match status" value="1"/>
</dbReference>
<dbReference type="InterPro" id="IPR017441">
    <property type="entry name" value="Protein_kinase_ATP_BS"/>
</dbReference>
<dbReference type="OrthoDB" id="377346at2759"/>
<evidence type="ECO:0000259" key="13">
    <source>
        <dbReference type="PROSITE" id="PS50011"/>
    </source>
</evidence>
<dbReference type="AlphaFoldDB" id="A0A9N8V105"/>
<sequence length="316" mass="36232">MERNLSGKENNSLNKLKVEQQSENSKPKVVNRVNSSSNILAQKTINIGDPLGQGRFGRVFMAKEKSSGKIVALKVMFKNDLKEHKLEGQLKREIEIQCHLRHPNILRLYGYFHDKERVYLILEYAEKGELYKHLVKYALGYLNKKNVIHRDIKPENLLLTANGIVKISDFGWAVHVPSNKQNSRRMTFCGTLDYLAPEMVMMSSHDAKIDSWALGILCYEFLIGTPPFADMDSEVETCNRITKVDLKLPDNISLEAKDLIQSLLRYEPELRLPVEKIATHPTKVEIKRAYSIFAEGRLLLLGVKREDYRNFTKGGD</sequence>
<accession>A0A9N8V105</accession>
<keyword evidence="2 11" id="KW-0808">Transferase</keyword>
<feature type="domain" description="Protein kinase" evidence="13">
    <location>
        <begin position="45"/>
        <end position="283"/>
    </location>
</feature>
<evidence type="ECO:0000256" key="3">
    <source>
        <dbReference type="ARBA" id="ARBA00022741"/>
    </source>
</evidence>
<protein>
    <recommendedName>
        <fullName evidence="11">Aurora kinase</fullName>
        <ecNumber evidence="11">2.7.11.1</ecNumber>
    </recommendedName>
</protein>
<organism evidence="14 15">
    <name type="scientific">Diversispora eburnea</name>
    <dbReference type="NCBI Taxonomy" id="1213867"/>
    <lineage>
        <taxon>Eukaryota</taxon>
        <taxon>Fungi</taxon>
        <taxon>Fungi incertae sedis</taxon>
        <taxon>Mucoromycota</taxon>
        <taxon>Glomeromycotina</taxon>
        <taxon>Glomeromycetes</taxon>
        <taxon>Diversisporales</taxon>
        <taxon>Diversisporaceae</taxon>
        <taxon>Diversispora</taxon>
    </lineage>
</organism>
<proteinExistence type="inferred from homology"/>
<evidence type="ECO:0000256" key="2">
    <source>
        <dbReference type="ARBA" id="ARBA00022679"/>
    </source>
</evidence>
<dbReference type="PANTHER" id="PTHR24350">
    <property type="entry name" value="SERINE/THREONINE-PROTEIN KINASE IAL-RELATED"/>
    <property type="match status" value="1"/>
</dbReference>
<comment type="similarity">
    <text evidence="11">Belongs to the protein kinase superfamily. Ser/Thr protein kinase family. Aurora subfamily.</text>
</comment>
<comment type="catalytic activity">
    <reaction evidence="11">
        <text>L-seryl-[protein] + ATP = O-phospho-L-seryl-[protein] + ADP + H(+)</text>
        <dbReference type="Rhea" id="RHEA:17989"/>
        <dbReference type="Rhea" id="RHEA-COMP:9863"/>
        <dbReference type="Rhea" id="RHEA-COMP:11604"/>
        <dbReference type="ChEBI" id="CHEBI:15378"/>
        <dbReference type="ChEBI" id="CHEBI:29999"/>
        <dbReference type="ChEBI" id="CHEBI:30616"/>
        <dbReference type="ChEBI" id="CHEBI:83421"/>
        <dbReference type="ChEBI" id="CHEBI:456216"/>
        <dbReference type="EC" id="2.7.11.1"/>
    </reaction>
</comment>
<dbReference type="Pfam" id="PF00069">
    <property type="entry name" value="Pkinase"/>
    <property type="match status" value="1"/>
</dbReference>
<dbReference type="InterPro" id="IPR030616">
    <property type="entry name" value="Aur-like"/>
</dbReference>
<keyword evidence="1 10" id="KW-0723">Serine/threonine-protein kinase</keyword>
<evidence type="ECO:0000313" key="14">
    <source>
        <dbReference type="EMBL" id="CAG8433073.1"/>
    </source>
</evidence>
<dbReference type="Proteomes" id="UP000789706">
    <property type="component" value="Unassembled WGS sequence"/>
</dbReference>
<evidence type="ECO:0000256" key="11">
    <source>
        <dbReference type="RuleBase" id="RU367134"/>
    </source>
</evidence>
<feature type="binding site" evidence="7">
    <location>
        <begin position="155"/>
        <end position="156"/>
    </location>
    <ligand>
        <name>ATP</name>
        <dbReference type="ChEBI" id="CHEBI:30616"/>
    </ligand>
</feature>
<evidence type="ECO:0000256" key="1">
    <source>
        <dbReference type="ARBA" id="ARBA00022527"/>
    </source>
</evidence>
<evidence type="ECO:0000256" key="5">
    <source>
        <dbReference type="ARBA" id="ARBA00022840"/>
    </source>
</evidence>
<name>A0A9N8V105_9GLOM</name>
<dbReference type="InterPro" id="IPR000719">
    <property type="entry name" value="Prot_kinase_dom"/>
</dbReference>
<comment type="caution">
    <text evidence="14">The sequence shown here is derived from an EMBL/GenBank/DDBJ whole genome shotgun (WGS) entry which is preliminary data.</text>
</comment>
<evidence type="ECO:0000313" key="15">
    <source>
        <dbReference type="Proteomes" id="UP000789706"/>
    </source>
</evidence>
<feature type="cross-link" description="Glycyl lysine isopeptide (Lys-Gly) (interchain with G-Cter in SUMO2)" evidence="8">
    <location>
        <position position="153"/>
    </location>
</feature>
<feature type="region of interest" description="Disordered" evidence="12">
    <location>
        <begin position="1"/>
        <end position="30"/>
    </location>
</feature>
<dbReference type="PROSITE" id="PS00108">
    <property type="entry name" value="PROTEIN_KINASE_ST"/>
    <property type="match status" value="1"/>
</dbReference>
<evidence type="ECO:0000256" key="7">
    <source>
        <dbReference type="PIRSR" id="PIRSR630616-2"/>
    </source>
</evidence>
<evidence type="ECO:0000256" key="8">
    <source>
        <dbReference type="PIRSR" id="PIRSR630616-3"/>
    </source>
</evidence>
<reference evidence="14" key="1">
    <citation type="submission" date="2021-06" db="EMBL/GenBank/DDBJ databases">
        <authorList>
            <person name="Kallberg Y."/>
            <person name="Tangrot J."/>
            <person name="Rosling A."/>
        </authorList>
    </citation>
    <scope>NUCLEOTIDE SEQUENCE</scope>
    <source>
        <strain evidence="14">AZ414A</strain>
    </source>
</reference>
<dbReference type="SMART" id="SM00220">
    <property type="entry name" value="S_TKc"/>
    <property type="match status" value="1"/>
</dbReference>
<evidence type="ECO:0000256" key="10">
    <source>
        <dbReference type="RuleBase" id="RU000304"/>
    </source>
</evidence>
<dbReference type="SUPFAM" id="SSF56112">
    <property type="entry name" value="Protein kinase-like (PK-like)"/>
    <property type="match status" value="1"/>
</dbReference>
<dbReference type="EC" id="2.7.11.1" evidence="11"/>
<feature type="binding site" evidence="7">
    <location>
        <position position="55"/>
    </location>
    <ligand>
        <name>ATP</name>
        <dbReference type="ChEBI" id="CHEBI:30616"/>
    </ligand>
</feature>
<dbReference type="EMBL" id="CAJVPK010000011">
    <property type="protein sequence ID" value="CAG8433073.1"/>
    <property type="molecule type" value="Genomic_DNA"/>
</dbReference>
<evidence type="ECO:0000256" key="4">
    <source>
        <dbReference type="ARBA" id="ARBA00022777"/>
    </source>
</evidence>
<feature type="binding site" evidence="7">
    <location>
        <begin position="123"/>
        <end position="125"/>
    </location>
    <ligand>
        <name>ATP</name>
        <dbReference type="ChEBI" id="CHEBI:30616"/>
    </ligand>
</feature>
<keyword evidence="4 11" id="KW-0418">Kinase</keyword>
<evidence type="ECO:0000256" key="12">
    <source>
        <dbReference type="SAM" id="MobiDB-lite"/>
    </source>
</evidence>
<evidence type="ECO:0000256" key="9">
    <source>
        <dbReference type="PROSITE-ProRule" id="PRU10141"/>
    </source>
</evidence>
<dbReference type="FunFam" id="3.30.200.20:FF:000042">
    <property type="entry name" value="Aurora kinase A"/>
    <property type="match status" value="1"/>
</dbReference>
<evidence type="ECO:0000256" key="6">
    <source>
        <dbReference type="PIRSR" id="PIRSR630616-1"/>
    </source>
</evidence>
<feature type="active site" description="Proton acceptor" evidence="6">
    <location>
        <position position="151"/>
    </location>
</feature>
<keyword evidence="15" id="KW-1185">Reference proteome</keyword>
<dbReference type="InterPro" id="IPR008271">
    <property type="entry name" value="Ser/Thr_kinase_AS"/>
</dbReference>
<dbReference type="PROSITE" id="PS00107">
    <property type="entry name" value="PROTEIN_KINASE_ATP"/>
    <property type="match status" value="1"/>
</dbReference>
<comment type="catalytic activity">
    <reaction evidence="11">
        <text>L-threonyl-[protein] + ATP = O-phospho-L-threonyl-[protein] + ADP + H(+)</text>
        <dbReference type="Rhea" id="RHEA:46608"/>
        <dbReference type="Rhea" id="RHEA-COMP:11060"/>
        <dbReference type="Rhea" id="RHEA-COMP:11605"/>
        <dbReference type="ChEBI" id="CHEBI:15378"/>
        <dbReference type="ChEBI" id="CHEBI:30013"/>
        <dbReference type="ChEBI" id="CHEBI:30616"/>
        <dbReference type="ChEBI" id="CHEBI:61977"/>
        <dbReference type="ChEBI" id="CHEBI:456216"/>
        <dbReference type="EC" id="2.7.11.1"/>
    </reaction>
</comment>
<dbReference type="Gene3D" id="1.10.510.10">
    <property type="entry name" value="Transferase(Phosphotransferase) domain 1"/>
    <property type="match status" value="1"/>
</dbReference>
<feature type="compositionally biased region" description="Polar residues" evidence="12">
    <location>
        <begin position="7"/>
        <end position="24"/>
    </location>
</feature>
<feature type="binding site" evidence="7 9">
    <location>
        <position position="74"/>
    </location>
    <ligand>
        <name>ATP</name>
        <dbReference type="ChEBI" id="CHEBI:30616"/>
    </ligand>
</feature>
<feature type="binding site" evidence="7">
    <location>
        <position position="169"/>
    </location>
    <ligand>
        <name>ATP</name>
        <dbReference type="ChEBI" id="CHEBI:30616"/>
    </ligand>
</feature>